<dbReference type="Pfam" id="PF03724">
    <property type="entry name" value="META"/>
    <property type="match status" value="1"/>
</dbReference>
<protein>
    <recommendedName>
        <fullName evidence="1">DUF306 domain-containing protein</fullName>
    </recommendedName>
</protein>
<gene>
    <name evidence="2" type="ORF">PEPS_39550</name>
</gene>
<evidence type="ECO:0000313" key="3">
    <source>
        <dbReference type="Proteomes" id="UP001354989"/>
    </source>
</evidence>
<dbReference type="RefSeq" id="WP_338398867.1">
    <property type="nucleotide sequence ID" value="NZ_AP025295.1"/>
</dbReference>
<dbReference type="InterPro" id="IPR038670">
    <property type="entry name" value="HslJ-like_sf"/>
</dbReference>
<evidence type="ECO:0000259" key="1">
    <source>
        <dbReference type="Pfam" id="PF03724"/>
    </source>
</evidence>
<dbReference type="EMBL" id="AP025295">
    <property type="protein sequence ID" value="BDD01675.1"/>
    <property type="molecule type" value="Genomic_DNA"/>
</dbReference>
<evidence type="ECO:0000313" key="2">
    <source>
        <dbReference type="EMBL" id="BDD01675.1"/>
    </source>
</evidence>
<organism evidence="2 3">
    <name type="scientific">Persicobacter psychrovividus</name>
    <dbReference type="NCBI Taxonomy" id="387638"/>
    <lineage>
        <taxon>Bacteria</taxon>
        <taxon>Pseudomonadati</taxon>
        <taxon>Bacteroidota</taxon>
        <taxon>Cytophagia</taxon>
        <taxon>Cytophagales</taxon>
        <taxon>Persicobacteraceae</taxon>
        <taxon>Persicobacter</taxon>
    </lineage>
</organism>
<reference evidence="2 3" key="1">
    <citation type="submission" date="2021-12" db="EMBL/GenBank/DDBJ databases">
        <title>Genome sequencing of bacteria with rrn-lacking chromosome and rrn-plasmid.</title>
        <authorList>
            <person name="Anda M."/>
            <person name="Iwasaki W."/>
        </authorList>
    </citation>
    <scope>NUCLEOTIDE SEQUENCE [LARGE SCALE GENOMIC DNA]</scope>
    <source>
        <strain evidence="2 3">NBRC 101262</strain>
        <plasmid evidence="2 3">pPP3</plasmid>
    </source>
</reference>
<proteinExistence type="predicted"/>
<keyword evidence="3" id="KW-1185">Reference proteome</keyword>
<feature type="domain" description="DUF306" evidence="1">
    <location>
        <begin position="265"/>
        <end position="373"/>
    </location>
</feature>
<geneLocation type="plasmid" evidence="2 3">
    <name>pPP3</name>
</geneLocation>
<sequence>MRLIINYIFLMIFSIQLIGCHTAQRDQSENQEQQTTISEIDQYCDSIRGLEGVNKGAITRRGYLMEYKGWIIEPITYFNNSYQPFHVVVNNYGPNFNLREDYFYKDNMLIKVDQQEVDETDELMLNRNRRYYRNKNNIAYLTKQAATLYELNQKEFQPQEIENAYFMADSLKVKNYILASELRKPFQGKLLSITNNEDSTASLVLDLSNNFLATFVLSDEDFKKWAPMETELQGKDVIVRFEKTMVNNLPVMIFKDLELTEKPNARLTNTRWVLSEMQNWDIRAKDHSNHKDLQITLNHAQKTFFGDFSNGTFMGKFQRTKHNIQFSITEMDFSAGVKTDLDTQFEQSLLKTTNFQIDGDELTLFDAHTQLMKLSALYLY</sequence>
<dbReference type="Gene3D" id="2.40.128.270">
    <property type="match status" value="1"/>
</dbReference>
<dbReference type="InterPro" id="IPR005184">
    <property type="entry name" value="DUF306_Meta_HslJ"/>
</dbReference>
<keyword evidence="2" id="KW-0614">Plasmid</keyword>
<dbReference type="Proteomes" id="UP001354989">
    <property type="component" value="Plasmid pPP3"/>
</dbReference>
<accession>A0ABN6LET5</accession>
<name>A0ABN6LET5_9BACT</name>